<name>A0ABQ6MP57_9STRA</name>
<proteinExistence type="predicted"/>
<gene>
    <name evidence="1" type="ORF">TeGR_g7107</name>
</gene>
<comment type="caution">
    <text evidence="1">The sequence shown here is derived from an EMBL/GenBank/DDBJ whole genome shotgun (WGS) entry which is preliminary data.</text>
</comment>
<dbReference type="Proteomes" id="UP001165060">
    <property type="component" value="Unassembled WGS sequence"/>
</dbReference>
<accession>A0ABQ6MP57</accession>
<evidence type="ECO:0000313" key="1">
    <source>
        <dbReference type="EMBL" id="GMI30149.1"/>
    </source>
</evidence>
<sequence length="111" mass="12285">YVPYLSSDAAIVRFRGRTLQGPYEGGFVYARSRDFLSSPGGRERLAKAWAELGGGEFGDTFKDIDNACEAEVGGRGEIEKREKGSQDWKDLVFGEGGIGDWIKPGWRGEYN</sequence>
<reference evidence="1 2" key="1">
    <citation type="journal article" date="2023" name="Commun. Biol.">
        <title>Genome analysis of Parmales, the sister group of diatoms, reveals the evolutionary specialization of diatoms from phago-mixotrophs to photoautotrophs.</title>
        <authorList>
            <person name="Ban H."/>
            <person name="Sato S."/>
            <person name="Yoshikawa S."/>
            <person name="Yamada K."/>
            <person name="Nakamura Y."/>
            <person name="Ichinomiya M."/>
            <person name="Sato N."/>
            <person name="Blanc-Mathieu R."/>
            <person name="Endo H."/>
            <person name="Kuwata A."/>
            <person name="Ogata H."/>
        </authorList>
    </citation>
    <scope>NUCLEOTIDE SEQUENCE [LARGE SCALE GENOMIC DNA]</scope>
</reference>
<dbReference type="EMBL" id="BRYB01001638">
    <property type="protein sequence ID" value="GMI30149.1"/>
    <property type="molecule type" value="Genomic_DNA"/>
</dbReference>
<evidence type="ECO:0000313" key="2">
    <source>
        <dbReference type="Proteomes" id="UP001165060"/>
    </source>
</evidence>
<keyword evidence="2" id="KW-1185">Reference proteome</keyword>
<protein>
    <submittedName>
        <fullName evidence="1">Uncharacterized protein</fullName>
    </submittedName>
</protein>
<feature type="non-terminal residue" evidence="1">
    <location>
        <position position="1"/>
    </location>
</feature>
<dbReference type="InterPro" id="IPR012674">
    <property type="entry name" value="Calycin"/>
</dbReference>
<dbReference type="Gene3D" id="2.40.128.20">
    <property type="match status" value="1"/>
</dbReference>
<organism evidence="1 2">
    <name type="scientific">Tetraparma gracilis</name>
    <dbReference type="NCBI Taxonomy" id="2962635"/>
    <lineage>
        <taxon>Eukaryota</taxon>
        <taxon>Sar</taxon>
        <taxon>Stramenopiles</taxon>
        <taxon>Ochrophyta</taxon>
        <taxon>Bolidophyceae</taxon>
        <taxon>Parmales</taxon>
        <taxon>Triparmaceae</taxon>
        <taxon>Tetraparma</taxon>
    </lineage>
</organism>